<proteinExistence type="predicted"/>
<dbReference type="InterPro" id="IPR010432">
    <property type="entry name" value="RDD"/>
</dbReference>
<feature type="domain" description="RDD" evidence="6">
    <location>
        <begin position="19"/>
        <end position="102"/>
    </location>
</feature>
<feature type="transmembrane region" description="Helical" evidence="5">
    <location>
        <begin position="23"/>
        <end position="43"/>
    </location>
</feature>
<gene>
    <name evidence="7" type="ORF">HELGO_WM31815</name>
</gene>
<comment type="subcellular location">
    <subcellularLocation>
        <location evidence="1">Membrane</location>
        <topology evidence="1">Multi-pass membrane protein</topology>
    </subcellularLocation>
</comment>
<organism evidence="7">
    <name type="scientific">uncultured Aureispira sp</name>
    <dbReference type="NCBI Taxonomy" id="1331704"/>
    <lineage>
        <taxon>Bacteria</taxon>
        <taxon>Pseudomonadati</taxon>
        <taxon>Bacteroidota</taxon>
        <taxon>Saprospiria</taxon>
        <taxon>Saprospirales</taxon>
        <taxon>Saprospiraceae</taxon>
        <taxon>Aureispira</taxon>
        <taxon>environmental samples</taxon>
    </lineage>
</organism>
<name>A0A6S6S3S5_9BACT</name>
<evidence type="ECO:0000256" key="2">
    <source>
        <dbReference type="ARBA" id="ARBA00022692"/>
    </source>
</evidence>
<keyword evidence="4 5" id="KW-0472">Membrane</keyword>
<dbReference type="Pfam" id="PF06271">
    <property type="entry name" value="RDD"/>
    <property type="match status" value="1"/>
</dbReference>
<evidence type="ECO:0000313" key="7">
    <source>
        <dbReference type="EMBL" id="CAA6802293.1"/>
    </source>
</evidence>
<keyword evidence="2 5" id="KW-0812">Transmembrane</keyword>
<evidence type="ECO:0000256" key="4">
    <source>
        <dbReference type="ARBA" id="ARBA00023136"/>
    </source>
</evidence>
<dbReference type="EMBL" id="CACVAQ010000074">
    <property type="protein sequence ID" value="CAA6802293.1"/>
    <property type="molecule type" value="Genomic_DNA"/>
</dbReference>
<keyword evidence="3 5" id="KW-1133">Transmembrane helix</keyword>
<dbReference type="AlphaFoldDB" id="A0A6S6S3S5"/>
<accession>A0A6S6S3S5</accession>
<sequence>MFLMFIFSTIFSYFEHVPNEVRIGAFVFIFLLYDPIFTSYLGGTIGHMIIGIRVKQSKNKEKNINFFAALWRFLCKSGLGWISLLTVSGHKEKKSIHDSLAGSIVIYS</sequence>
<dbReference type="GO" id="GO:0016020">
    <property type="term" value="C:membrane"/>
    <property type="evidence" value="ECO:0007669"/>
    <property type="project" value="UniProtKB-SubCell"/>
</dbReference>
<reference evidence="7" key="1">
    <citation type="submission" date="2020-01" db="EMBL/GenBank/DDBJ databases">
        <authorList>
            <person name="Meier V. D."/>
            <person name="Meier V D."/>
        </authorList>
    </citation>
    <scope>NUCLEOTIDE SEQUENCE</scope>
    <source>
        <strain evidence="7">HLG_WM_MAG_10</strain>
    </source>
</reference>
<protein>
    <recommendedName>
        <fullName evidence="6">RDD domain-containing protein</fullName>
    </recommendedName>
</protein>
<evidence type="ECO:0000256" key="3">
    <source>
        <dbReference type="ARBA" id="ARBA00022989"/>
    </source>
</evidence>
<feature type="transmembrane region" description="Helical" evidence="5">
    <location>
        <begin position="64"/>
        <end position="84"/>
    </location>
</feature>
<evidence type="ECO:0000259" key="6">
    <source>
        <dbReference type="Pfam" id="PF06271"/>
    </source>
</evidence>
<evidence type="ECO:0000256" key="1">
    <source>
        <dbReference type="ARBA" id="ARBA00004141"/>
    </source>
</evidence>
<evidence type="ECO:0000256" key="5">
    <source>
        <dbReference type="SAM" id="Phobius"/>
    </source>
</evidence>